<sequence>MISSGAKSILIDSFQSEFSYPTPAVFPSPAGISSAGTKKTEKRDLSP</sequence>
<evidence type="ECO:0000313" key="2">
    <source>
        <dbReference type="EMBL" id="EHL04420.1"/>
    </source>
</evidence>
<evidence type="ECO:0000256" key="1">
    <source>
        <dbReference type="SAM" id="MobiDB-lite"/>
    </source>
</evidence>
<dbReference type="HOGENOM" id="CLU_3167226_0_0_9"/>
<comment type="caution">
    <text evidence="2">The sequence shown here is derived from an EMBL/GenBank/DDBJ whole genome shotgun (WGS) entry which is preliminary data.</text>
</comment>
<feature type="region of interest" description="Disordered" evidence="1">
    <location>
        <begin position="26"/>
        <end position="47"/>
    </location>
</feature>
<protein>
    <submittedName>
        <fullName evidence="2">Uncharacterized protein</fullName>
    </submittedName>
</protein>
<evidence type="ECO:0000313" key="3">
    <source>
        <dbReference type="Proteomes" id="UP000004416"/>
    </source>
</evidence>
<dbReference type="Proteomes" id="UP000004416">
    <property type="component" value="Unassembled WGS sequence"/>
</dbReference>
<reference evidence="2 3" key="1">
    <citation type="submission" date="2011-08" db="EMBL/GenBank/DDBJ databases">
        <authorList>
            <person name="Weinstock G."/>
            <person name="Sodergren E."/>
            <person name="Clifton S."/>
            <person name="Fulton L."/>
            <person name="Fulton B."/>
            <person name="Courtney L."/>
            <person name="Fronick C."/>
            <person name="Harrison M."/>
            <person name="Strong C."/>
            <person name="Farmer C."/>
            <person name="Delahaunty K."/>
            <person name="Markovic C."/>
            <person name="Hall O."/>
            <person name="Minx P."/>
            <person name="Tomlinson C."/>
            <person name="Mitreva M."/>
            <person name="Hou S."/>
            <person name="Chen J."/>
            <person name="Wollam A."/>
            <person name="Pepin K.H."/>
            <person name="Johnson M."/>
            <person name="Bhonagiri V."/>
            <person name="Zhang X."/>
            <person name="Suruliraj S."/>
            <person name="Warren W."/>
            <person name="Chinwalla A."/>
            <person name="Mardis E.R."/>
            <person name="Wilson R.K."/>
        </authorList>
    </citation>
    <scope>NUCLEOTIDE SEQUENCE [LARGE SCALE GENOMIC DNA]</scope>
    <source>
        <strain evidence="2 3">DP7</strain>
    </source>
</reference>
<gene>
    <name evidence="2" type="ORF">HMPREF0322_04930</name>
</gene>
<dbReference type="AlphaFoldDB" id="G9XVB8"/>
<proteinExistence type="predicted"/>
<organism evidence="2 3">
    <name type="scientific">Desulfitobacterium hafniense DP7</name>
    <dbReference type="NCBI Taxonomy" id="537010"/>
    <lineage>
        <taxon>Bacteria</taxon>
        <taxon>Bacillati</taxon>
        <taxon>Bacillota</taxon>
        <taxon>Clostridia</taxon>
        <taxon>Eubacteriales</taxon>
        <taxon>Desulfitobacteriaceae</taxon>
        <taxon>Desulfitobacterium</taxon>
    </lineage>
</organism>
<feature type="compositionally biased region" description="Basic and acidic residues" evidence="1">
    <location>
        <begin position="38"/>
        <end position="47"/>
    </location>
</feature>
<dbReference type="EMBL" id="AFZX01000133">
    <property type="protein sequence ID" value="EHL04420.1"/>
    <property type="molecule type" value="Genomic_DNA"/>
</dbReference>
<accession>G9XVB8</accession>
<name>G9XVB8_DESHA</name>